<dbReference type="OrthoDB" id="2063545at2"/>
<dbReference type="InterPro" id="IPR009476">
    <property type="entry name" value="DUF1097"/>
</dbReference>
<feature type="transmembrane region" description="Helical" evidence="1">
    <location>
        <begin position="139"/>
        <end position="162"/>
    </location>
</feature>
<keyword evidence="1" id="KW-0812">Transmembrane</keyword>
<dbReference type="EMBL" id="CYZU01000019">
    <property type="protein sequence ID" value="CUO46784.1"/>
    <property type="molecule type" value="Genomic_DNA"/>
</dbReference>
<reference evidence="2 3" key="1">
    <citation type="submission" date="2015-09" db="EMBL/GenBank/DDBJ databases">
        <authorList>
            <consortium name="Pathogen Informatics"/>
        </authorList>
    </citation>
    <scope>NUCLEOTIDE SEQUENCE [LARGE SCALE GENOMIC DNA]</scope>
    <source>
        <strain evidence="2 3">2789STDY5834876</strain>
    </source>
</reference>
<evidence type="ECO:0000256" key="1">
    <source>
        <dbReference type="SAM" id="Phobius"/>
    </source>
</evidence>
<feature type="transmembrane region" description="Helical" evidence="1">
    <location>
        <begin position="35"/>
        <end position="52"/>
    </location>
</feature>
<gene>
    <name evidence="2" type="ORF">ERS852491_02303</name>
</gene>
<dbReference type="STRING" id="39482.ERS852491_02303"/>
<evidence type="ECO:0000313" key="2">
    <source>
        <dbReference type="EMBL" id="CUO46784.1"/>
    </source>
</evidence>
<feature type="transmembrane region" description="Helical" evidence="1">
    <location>
        <begin position="64"/>
        <end position="83"/>
    </location>
</feature>
<dbReference type="RefSeq" id="WP_055153192.1">
    <property type="nucleotide sequence ID" value="NZ_CYZU01000019.1"/>
</dbReference>
<feature type="transmembrane region" description="Helical" evidence="1">
    <location>
        <begin position="113"/>
        <end position="133"/>
    </location>
</feature>
<keyword evidence="1" id="KW-0472">Membrane</keyword>
<protein>
    <submittedName>
        <fullName evidence="2">Protein of uncharacterized function (DUF1097)</fullName>
    </submittedName>
</protein>
<accession>A0A174F9H3</accession>
<name>A0A174F9H3_9FIRM</name>
<dbReference type="Pfam" id="PF06496">
    <property type="entry name" value="DUF1097"/>
    <property type="match status" value="1"/>
</dbReference>
<feature type="transmembrane region" description="Helical" evidence="1">
    <location>
        <begin position="89"/>
        <end position="106"/>
    </location>
</feature>
<proteinExistence type="predicted"/>
<evidence type="ECO:0000313" key="3">
    <source>
        <dbReference type="Proteomes" id="UP000095544"/>
    </source>
</evidence>
<organism evidence="2 3">
    <name type="scientific">Faecalicatena contorta</name>
    <dbReference type="NCBI Taxonomy" id="39482"/>
    <lineage>
        <taxon>Bacteria</taxon>
        <taxon>Bacillati</taxon>
        <taxon>Bacillota</taxon>
        <taxon>Clostridia</taxon>
        <taxon>Lachnospirales</taxon>
        <taxon>Lachnospiraceae</taxon>
        <taxon>Faecalicatena</taxon>
    </lineage>
</organism>
<dbReference type="Proteomes" id="UP000095544">
    <property type="component" value="Unassembled WGS sequence"/>
</dbReference>
<sequence>MKKSQYLIFAIFVGIQSFLLQLVDQVIGTHLVSGGHSGFVFIAFQGWALYFLLGSSVKGAVKGFCGYVLGILFAVIMIGMSAILPDLKLLTVPLVALIVVPFMMYFEFAPWCISNVAVFFVGAGAFFGVNSYVEGIKMWQSAGIVLLYCIFGLLSGWTSIVFRKWLEGKIFSVSVPDSGQIPGKKGIDA</sequence>
<keyword evidence="1" id="KW-1133">Transmembrane helix</keyword>
<dbReference type="AlphaFoldDB" id="A0A174F9H3"/>